<feature type="transmembrane region" description="Helical" evidence="1">
    <location>
        <begin position="6"/>
        <end position="33"/>
    </location>
</feature>
<feature type="transmembrane region" description="Helical" evidence="1">
    <location>
        <begin position="71"/>
        <end position="92"/>
    </location>
</feature>
<feature type="transmembrane region" description="Helical" evidence="1">
    <location>
        <begin position="45"/>
        <end position="65"/>
    </location>
</feature>
<feature type="transmembrane region" description="Helical" evidence="1">
    <location>
        <begin position="160"/>
        <end position="184"/>
    </location>
</feature>
<sequence>METLIGVAVLLGLGSSLHCLGMCGPIAFVLPLNRSSFGTKISGTLAYNLGRVVTYAILGAVFGFIGKSFELMGILQIMSVVFGALIILAVIFPRLITRLAPVNRGYLRFNNFIQKKLGYFLKNKSASALFTIGLLNGLLPCGMVYMALMGSLVYGSVSEGVLFMVFFGLGTIPAMGTATYFSNAISSGLRKKFQKAVPYVMVVFGALIIIRGLNLNIPYLSPQVKMNAEKEVTMSCCSKAKTCDVQAEE</sequence>
<keyword evidence="1" id="KW-0812">Transmembrane</keyword>
<evidence type="ECO:0000313" key="4">
    <source>
        <dbReference type="Proteomes" id="UP001501126"/>
    </source>
</evidence>
<dbReference type="PANTHER" id="PTHR42208:SF1">
    <property type="entry name" value="HEAVY METAL TRANSPORTER"/>
    <property type="match status" value="1"/>
</dbReference>
<accession>A0ABN1ML88</accession>
<reference evidence="3 4" key="1">
    <citation type="journal article" date="2019" name="Int. J. Syst. Evol. Microbiol.">
        <title>The Global Catalogue of Microorganisms (GCM) 10K type strain sequencing project: providing services to taxonomists for standard genome sequencing and annotation.</title>
        <authorList>
            <consortium name="The Broad Institute Genomics Platform"/>
            <consortium name="The Broad Institute Genome Sequencing Center for Infectious Disease"/>
            <person name="Wu L."/>
            <person name="Ma J."/>
        </authorList>
    </citation>
    <scope>NUCLEOTIDE SEQUENCE [LARGE SCALE GENOMIC DNA]</scope>
    <source>
        <strain evidence="3 4">JCM 16083</strain>
    </source>
</reference>
<dbReference type="Pfam" id="PF13386">
    <property type="entry name" value="DsbD_2"/>
    <property type="match status" value="1"/>
</dbReference>
<gene>
    <name evidence="3" type="ORF">GCM10009118_03180</name>
</gene>
<keyword evidence="1" id="KW-0472">Membrane</keyword>
<dbReference type="Proteomes" id="UP001501126">
    <property type="component" value="Unassembled WGS sequence"/>
</dbReference>
<protein>
    <submittedName>
        <fullName evidence="3">Sulfite exporter TauE/SafE family protein</fullName>
    </submittedName>
</protein>
<feature type="transmembrane region" description="Helical" evidence="1">
    <location>
        <begin position="126"/>
        <end position="148"/>
    </location>
</feature>
<dbReference type="PANTHER" id="PTHR42208">
    <property type="entry name" value="HEAVY METAL TRANSPORTER-RELATED"/>
    <property type="match status" value="1"/>
</dbReference>
<dbReference type="InterPro" id="IPR039447">
    <property type="entry name" value="UreH-like_TM_dom"/>
</dbReference>
<comment type="caution">
    <text evidence="3">The sequence shown here is derived from an EMBL/GenBank/DDBJ whole genome shotgun (WGS) entry which is preliminary data.</text>
</comment>
<name>A0ABN1ML88_9FLAO</name>
<evidence type="ECO:0000256" key="1">
    <source>
        <dbReference type="SAM" id="Phobius"/>
    </source>
</evidence>
<organism evidence="3 4">
    <name type="scientific">Wandonia haliotis</name>
    <dbReference type="NCBI Taxonomy" id="574963"/>
    <lineage>
        <taxon>Bacteria</taxon>
        <taxon>Pseudomonadati</taxon>
        <taxon>Bacteroidota</taxon>
        <taxon>Flavobacteriia</taxon>
        <taxon>Flavobacteriales</taxon>
        <taxon>Crocinitomicaceae</taxon>
        <taxon>Wandonia</taxon>
    </lineage>
</organism>
<keyword evidence="4" id="KW-1185">Reference proteome</keyword>
<feature type="domain" description="Urease accessory protein UreH-like transmembrane" evidence="2">
    <location>
        <begin position="8"/>
        <end position="206"/>
    </location>
</feature>
<proteinExistence type="predicted"/>
<evidence type="ECO:0000313" key="3">
    <source>
        <dbReference type="EMBL" id="GAA0873910.1"/>
    </source>
</evidence>
<dbReference type="RefSeq" id="WP_343784422.1">
    <property type="nucleotide sequence ID" value="NZ_BAAAFH010000003.1"/>
</dbReference>
<evidence type="ECO:0000259" key="2">
    <source>
        <dbReference type="Pfam" id="PF13386"/>
    </source>
</evidence>
<dbReference type="EMBL" id="BAAAFH010000003">
    <property type="protein sequence ID" value="GAA0873910.1"/>
    <property type="molecule type" value="Genomic_DNA"/>
</dbReference>
<keyword evidence="1" id="KW-1133">Transmembrane helix</keyword>
<feature type="transmembrane region" description="Helical" evidence="1">
    <location>
        <begin position="196"/>
        <end position="217"/>
    </location>
</feature>